<accession>A0A8H4VVX6</accession>
<reference evidence="2 3" key="1">
    <citation type="submission" date="2019-12" db="EMBL/GenBank/DDBJ databases">
        <authorList>
            <person name="Floudas D."/>
            <person name="Bentzer J."/>
            <person name="Ahren D."/>
            <person name="Johansson T."/>
            <person name="Persson P."/>
            <person name="Tunlid A."/>
        </authorList>
    </citation>
    <scope>NUCLEOTIDE SEQUENCE [LARGE SCALE GENOMIC DNA]</scope>
    <source>
        <strain evidence="2 3">CBS 102.39</strain>
    </source>
</reference>
<dbReference type="Proteomes" id="UP000521872">
    <property type="component" value="Unassembled WGS sequence"/>
</dbReference>
<evidence type="ECO:0000313" key="2">
    <source>
        <dbReference type="EMBL" id="KAF4622320.1"/>
    </source>
</evidence>
<dbReference type="EMBL" id="JAACJL010000002">
    <property type="protein sequence ID" value="KAF4622320.1"/>
    <property type="molecule type" value="Genomic_DNA"/>
</dbReference>
<proteinExistence type="predicted"/>
<gene>
    <name evidence="2" type="ORF">D9613_009264</name>
</gene>
<dbReference type="AlphaFoldDB" id="A0A8H4VVX6"/>
<evidence type="ECO:0000259" key="1">
    <source>
        <dbReference type="Pfam" id="PF17667"/>
    </source>
</evidence>
<sequence>MPSEEGFKCSFDRFQEHYYPFTVPEKHWSNILSKVLERLDLLTENDEGKKVFKAFMEAIPGDDDDDDDDPDYVQQGEARTDNLYKPLHDIATAIAKASLQVAGFWETRELNYVFRPCPRTMIHSSTTGSYSNIVDAVFEKRCLCGEGQLHGVSEHLEHLSSPQMNVGGHPVTSMSTNDVACVFMLRTKNTSDGLMKEIASATAQLINDDARRMFGYGFTIEGYEVTVSYFCRSHSVASEVLSLNNPGDLNRLIGTFISFMFAMDEEMGYDPTVSRHDRDGFKAQYTFRIPDSDNGRNSDRFFRTVDTIYDYGSLDVTDKSTRVWLVEEKSSAEDDASPVGDPAIRYVLKDVWHPAKARTERQIQDSIFKGIKEFLAASPLPPEKADLAELQSKNAHLLLGDSFKHYFTTIVAEYQGRMTPAYD</sequence>
<dbReference type="Pfam" id="PF17667">
    <property type="entry name" value="Pkinase_fungal"/>
    <property type="match status" value="1"/>
</dbReference>
<organism evidence="2 3">
    <name type="scientific">Agrocybe pediades</name>
    <dbReference type="NCBI Taxonomy" id="84607"/>
    <lineage>
        <taxon>Eukaryota</taxon>
        <taxon>Fungi</taxon>
        <taxon>Dikarya</taxon>
        <taxon>Basidiomycota</taxon>
        <taxon>Agaricomycotina</taxon>
        <taxon>Agaricomycetes</taxon>
        <taxon>Agaricomycetidae</taxon>
        <taxon>Agaricales</taxon>
        <taxon>Agaricineae</taxon>
        <taxon>Strophariaceae</taxon>
        <taxon>Agrocybe</taxon>
    </lineage>
</organism>
<comment type="caution">
    <text evidence="2">The sequence shown here is derived from an EMBL/GenBank/DDBJ whole genome shotgun (WGS) entry which is preliminary data.</text>
</comment>
<evidence type="ECO:0000313" key="3">
    <source>
        <dbReference type="Proteomes" id="UP000521872"/>
    </source>
</evidence>
<dbReference type="InterPro" id="IPR040976">
    <property type="entry name" value="Pkinase_fungal"/>
</dbReference>
<keyword evidence="3" id="KW-1185">Reference proteome</keyword>
<feature type="domain" description="Fungal-type protein kinase" evidence="1">
    <location>
        <begin position="173"/>
        <end position="364"/>
    </location>
</feature>
<protein>
    <recommendedName>
        <fullName evidence="1">Fungal-type protein kinase domain-containing protein</fullName>
    </recommendedName>
</protein>
<name>A0A8H4VVX6_9AGAR</name>